<name>A0A2U9IFM9_9CREN</name>
<protein>
    <submittedName>
        <fullName evidence="1">DUF309 domain-containing protein</fullName>
    </submittedName>
</protein>
<dbReference type="Pfam" id="PF03745">
    <property type="entry name" value="DUF309"/>
    <property type="match status" value="1"/>
</dbReference>
<proteinExistence type="predicted"/>
<sequence length="144" mass="16867">MPKRYILFYPLIDVKDLNGVNVIDIRKCKFTEIDIIDSPDKVIKLLGIPLFIVDTDNIQGDFKKLFYECRFWEAHEVLEREWKKSSGELKKYLQALILICAAMIKFLKNQIDISDKLLQNALSLISELPKDLFPFFYVDIGLYS</sequence>
<dbReference type="OrthoDB" id="28179at2157"/>
<dbReference type="Gene3D" id="1.10.3450.10">
    <property type="entry name" value="TTHA0068-like"/>
    <property type="match status" value="1"/>
</dbReference>
<dbReference type="RefSeq" id="WP_110270625.1">
    <property type="nucleotide sequence ID" value="NZ_CP029289.2"/>
</dbReference>
<organism evidence="1 2">
    <name type="scientific">Acidianus brierleyi</name>
    <dbReference type="NCBI Taxonomy" id="41673"/>
    <lineage>
        <taxon>Archaea</taxon>
        <taxon>Thermoproteota</taxon>
        <taxon>Thermoprotei</taxon>
        <taxon>Sulfolobales</taxon>
        <taxon>Sulfolobaceae</taxon>
        <taxon>Acidianus</taxon>
    </lineage>
</organism>
<evidence type="ECO:0000313" key="1">
    <source>
        <dbReference type="EMBL" id="AWR94744.1"/>
    </source>
</evidence>
<dbReference type="SUPFAM" id="SSF140663">
    <property type="entry name" value="TTHA0068-like"/>
    <property type="match status" value="1"/>
</dbReference>
<dbReference type="KEGG" id="abri:DFR85_09180"/>
<dbReference type="InterPro" id="IPR023203">
    <property type="entry name" value="TTHA0068_sf"/>
</dbReference>
<reference evidence="1 2" key="1">
    <citation type="submission" date="2018-05" db="EMBL/GenBank/DDBJ databases">
        <title>Complete Genome Sequences of Extremely Thermoacidophilic, Metal-Mobilizing Type-Strain Members of the Archaeal Family Sulfolobaceae: Acidianus brierleyi DSM-1651T, Acidianus sulfidivorans DSM-18786T, Metallosphaera hakonensis DSM-7519T, and Metallosphaera prunae DSM-10039T.</title>
        <authorList>
            <person name="Counts J.A."/>
            <person name="Kelly R.M."/>
        </authorList>
    </citation>
    <scope>NUCLEOTIDE SEQUENCE [LARGE SCALE GENOMIC DNA]</scope>
    <source>
        <strain evidence="1 2">DSM 1651</strain>
    </source>
</reference>
<dbReference type="Proteomes" id="UP000248044">
    <property type="component" value="Chromosome"/>
</dbReference>
<keyword evidence="2" id="KW-1185">Reference proteome</keyword>
<dbReference type="GeneID" id="36832326"/>
<dbReference type="InterPro" id="IPR005500">
    <property type="entry name" value="DUF309"/>
</dbReference>
<dbReference type="EMBL" id="CP029289">
    <property type="protein sequence ID" value="AWR94744.1"/>
    <property type="molecule type" value="Genomic_DNA"/>
</dbReference>
<accession>A0A2U9IFM9</accession>
<evidence type="ECO:0000313" key="2">
    <source>
        <dbReference type="Proteomes" id="UP000248044"/>
    </source>
</evidence>
<dbReference type="AlphaFoldDB" id="A0A2U9IFM9"/>
<gene>
    <name evidence="1" type="ORF">DFR85_09180</name>
</gene>